<dbReference type="Gene3D" id="3.30.1360.10">
    <property type="entry name" value="RNA polymerase, RBP11-like subunit"/>
    <property type="match status" value="1"/>
</dbReference>
<dbReference type="Pfam" id="PF01193">
    <property type="entry name" value="RNA_pol_L"/>
    <property type="match status" value="1"/>
</dbReference>
<dbReference type="CDD" id="cd06928">
    <property type="entry name" value="RNAP_alpha_NTD"/>
    <property type="match status" value="1"/>
</dbReference>
<evidence type="ECO:0000256" key="11">
    <source>
        <dbReference type="HAMAP-Rule" id="MF_00059"/>
    </source>
</evidence>
<feature type="domain" description="DNA-directed RNA polymerase RpoA/D/Rpb3-type" evidence="12">
    <location>
        <begin position="23"/>
        <end position="230"/>
    </location>
</feature>
<evidence type="ECO:0000256" key="8">
    <source>
        <dbReference type="ARBA" id="ARBA00032524"/>
    </source>
</evidence>
<dbReference type="Pfam" id="PF03118">
    <property type="entry name" value="RNA_pol_A_CTD"/>
    <property type="match status" value="1"/>
</dbReference>
<feature type="region of interest" description="Alpha N-terminal domain (alpha-NTD)" evidence="11">
    <location>
        <begin position="1"/>
        <end position="230"/>
    </location>
</feature>
<dbReference type="HAMAP" id="MF_00059">
    <property type="entry name" value="RNApol_bact_RpoA"/>
    <property type="match status" value="1"/>
</dbReference>
<dbReference type="InterPro" id="IPR011262">
    <property type="entry name" value="DNA-dir_RNA_pol_insert"/>
</dbReference>
<dbReference type="InterPro" id="IPR011773">
    <property type="entry name" value="DNA-dir_RpoA"/>
</dbReference>
<proteinExistence type="inferred from homology"/>
<dbReference type="SUPFAM" id="SSF47789">
    <property type="entry name" value="C-terminal domain of RNA polymerase alpha subunit"/>
    <property type="match status" value="1"/>
</dbReference>
<comment type="domain">
    <text evidence="11">The N-terminal domain is essential for RNAP assembly and basal transcription, whereas the C-terminal domain is involved in interaction with transcriptional regulators and with upstream promoter elements.</text>
</comment>
<dbReference type="SUPFAM" id="SSF56553">
    <property type="entry name" value="Insert subdomain of RNA polymerase alpha subunit"/>
    <property type="match status" value="1"/>
</dbReference>
<reference evidence="13 14" key="1">
    <citation type="submission" date="2024-09" db="EMBL/GenBank/DDBJ databases">
        <title>Laminarin stimulates single cell rates of sulfate reduction while oxygen inhibits transcriptomic activity in coastal marine sediment.</title>
        <authorList>
            <person name="Lindsay M."/>
            <person name="Orcutt B."/>
            <person name="Emerson D."/>
            <person name="Stepanauskas R."/>
            <person name="D'Angelo T."/>
        </authorList>
    </citation>
    <scope>NUCLEOTIDE SEQUENCE [LARGE SCALE GENOMIC DNA]</scope>
    <source>
        <strain evidence="13">SAG AM-311-K15</strain>
    </source>
</reference>
<comment type="catalytic activity">
    <reaction evidence="10 11">
        <text>RNA(n) + a ribonucleoside 5'-triphosphate = RNA(n+1) + diphosphate</text>
        <dbReference type="Rhea" id="RHEA:21248"/>
        <dbReference type="Rhea" id="RHEA-COMP:14527"/>
        <dbReference type="Rhea" id="RHEA-COMP:17342"/>
        <dbReference type="ChEBI" id="CHEBI:33019"/>
        <dbReference type="ChEBI" id="CHEBI:61557"/>
        <dbReference type="ChEBI" id="CHEBI:140395"/>
        <dbReference type="EC" id="2.7.7.6"/>
    </reaction>
</comment>
<accession>A0ABV6YZA6</accession>
<comment type="similarity">
    <text evidence="1 11">Belongs to the RNA polymerase alpha chain family.</text>
</comment>
<dbReference type="NCBIfam" id="NF003513">
    <property type="entry name" value="PRK05182.1-2"/>
    <property type="match status" value="1"/>
</dbReference>
<evidence type="ECO:0000256" key="4">
    <source>
        <dbReference type="ARBA" id="ARBA00022478"/>
    </source>
</evidence>
<evidence type="ECO:0000256" key="1">
    <source>
        <dbReference type="ARBA" id="ARBA00007123"/>
    </source>
</evidence>
<organism evidence="13 14">
    <name type="scientific">candidate division CSSED10-310 bacterium</name>
    <dbReference type="NCBI Taxonomy" id="2855610"/>
    <lineage>
        <taxon>Bacteria</taxon>
        <taxon>Bacteria division CSSED10-310</taxon>
    </lineage>
</organism>
<comment type="caution">
    <text evidence="13">The sequence shown here is derived from an EMBL/GenBank/DDBJ whole genome shotgun (WGS) entry which is preliminary data.</text>
</comment>
<evidence type="ECO:0000256" key="5">
    <source>
        <dbReference type="ARBA" id="ARBA00022679"/>
    </source>
</evidence>
<keyword evidence="7 11" id="KW-0804">Transcription</keyword>
<dbReference type="Pfam" id="PF01000">
    <property type="entry name" value="RNA_pol_A_bac"/>
    <property type="match status" value="1"/>
</dbReference>
<comment type="subunit">
    <text evidence="11">Homodimer. The RNAP catalytic core consists of 2 alpha, 1 beta, 1 beta' and 1 omega subunit. When a sigma factor is associated with the core the holoenzyme is formed, which can initiate transcription.</text>
</comment>
<dbReference type="NCBIfam" id="TIGR02027">
    <property type="entry name" value="rpoA"/>
    <property type="match status" value="1"/>
</dbReference>
<gene>
    <name evidence="11" type="primary">rpoA</name>
    <name evidence="13" type="ORF">ACFL27_14470</name>
</gene>
<comment type="function">
    <text evidence="11">DNA-dependent RNA polymerase catalyzes the transcription of DNA into RNA using the four ribonucleoside triphosphates as substrates.</text>
</comment>
<dbReference type="GO" id="GO:0003899">
    <property type="term" value="F:DNA-directed RNA polymerase activity"/>
    <property type="evidence" value="ECO:0007669"/>
    <property type="project" value="UniProtKB-EC"/>
</dbReference>
<keyword evidence="14" id="KW-1185">Reference proteome</keyword>
<dbReference type="InterPro" id="IPR036603">
    <property type="entry name" value="RBP11-like"/>
</dbReference>
<feature type="region of interest" description="Alpha C-terminal domain (alpha-CTD)" evidence="11">
    <location>
        <begin position="248"/>
        <end position="335"/>
    </location>
</feature>
<evidence type="ECO:0000259" key="12">
    <source>
        <dbReference type="SMART" id="SM00662"/>
    </source>
</evidence>
<keyword evidence="6 11" id="KW-0548">Nucleotidyltransferase</keyword>
<dbReference type="InterPro" id="IPR011260">
    <property type="entry name" value="RNAP_asu_C"/>
</dbReference>
<keyword evidence="4 11" id="KW-0240">DNA-directed RNA polymerase</keyword>
<dbReference type="InterPro" id="IPR011263">
    <property type="entry name" value="DNA-dir_RNA_pol_RpoA/D/Rpb3"/>
</dbReference>
<dbReference type="Proteomes" id="UP001594351">
    <property type="component" value="Unassembled WGS sequence"/>
</dbReference>
<dbReference type="Gene3D" id="1.10.150.20">
    <property type="entry name" value="5' to 3' exonuclease, C-terminal subdomain"/>
    <property type="match status" value="1"/>
</dbReference>
<protein>
    <recommendedName>
        <fullName evidence="3 11">DNA-directed RNA polymerase subunit alpha</fullName>
        <shortName evidence="11">RNAP subunit alpha</shortName>
        <ecNumber evidence="2 11">2.7.7.6</ecNumber>
    </recommendedName>
    <alternativeName>
        <fullName evidence="9 11">RNA polymerase subunit alpha</fullName>
    </alternativeName>
    <alternativeName>
        <fullName evidence="8 11">Transcriptase subunit alpha</fullName>
    </alternativeName>
</protein>
<evidence type="ECO:0000313" key="14">
    <source>
        <dbReference type="Proteomes" id="UP001594351"/>
    </source>
</evidence>
<dbReference type="SMART" id="SM00662">
    <property type="entry name" value="RPOLD"/>
    <property type="match status" value="1"/>
</dbReference>
<dbReference type="InterPro" id="IPR036643">
    <property type="entry name" value="RNApol_insert_sf"/>
</dbReference>
<keyword evidence="5 11" id="KW-0808">Transferase</keyword>
<evidence type="ECO:0000313" key="13">
    <source>
        <dbReference type="EMBL" id="MFC1851398.1"/>
    </source>
</evidence>
<evidence type="ECO:0000256" key="2">
    <source>
        <dbReference type="ARBA" id="ARBA00012418"/>
    </source>
</evidence>
<name>A0ABV6YZA6_UNCC1</name>
<evidence type="ECO:0000256" key="10">
    <source>
        <dbReference type="ARBA" id="ARBA00048552"/>
    </source>
</evidence>
<evidence type="ECO:0000256" key="9">
    <source>
        <dbReference type="ARBA" id="ARBA00033070"/>
    </source>
</evidence>
<dbReference type="Gene3D" id="2.170.120.12">
    <property type="entry name" value="DNA-directed RNA polymerase, insert domain"/>
    <property type="match status" value="1"/>
</dbReference>
<evidence type="ECO:0000256" key="6">
    <source>
        <dbReference type="ARBA" id="ARBA00022695"/>
    </source>
</evidence>
<evidence type="ECO:0000256" key="7">
    <source>
        <dbReference type="ARBA" id="ARBA00023163"/>
    </source>
</evidence>
<sequence>MIKQSIKKPERFEFEENTLTKSYGKFWAEPFERGFATTIGNSLRRVMLSSIYGTAVTSVKIDGVLHEFSTIPGVIEDATDIILNIKQLHLRLHRDEPMKVLLHAEKEGKILAGDISTDADVEILNPDLHLATLDKNATLNIEMNVEWGIGYSPAEEHADEQNEIGVIYIDAPFSPVERVNFWVENTRVGRSTEYERLYLEIYTDGTISPQDTISKASTILKEHYSVFLDEGMIIKEKEELDTAVAIPFNENLLRRVDELELSVRSYNCLKKANIQTIAQLVQKTEQEMLATRNFGRKSLNEIKQIIGDMGLRFGMNLDEVPLPKEVKEIQPINED</sequence>
<dbReference type="GO" id="GO:0000428">
    <property type="term" value="C:DNA-directed RNA polymerase complex"/>
    <property type="evidence" value="ECO:0007669"/>
    <property type="project" value="UniProtKB-KW"/>
</dbReference>
<dbReference type="EC" id="2.7.7.6" evidence="2 11"/>
<evidence type="ECO:0000256" key="3">
    <source>
        <dbReference type="ARBA" id="ARBA00015972"/>
    </source>
</evidence>
<dbReference type="NCBIfam" id="NF003519">
    <property type="entry name" value="PRK05182.2-5"/>
    <property type="match status" value="1"/>
</dbReference>
<dbReference type="EMBL" id="JBHPBY010000184">
    <property type="protein sequence ID" value="MFC1851398.1"/>
    <property type="molecule type" value="Genomic_DNA"/>
</dbReference>
<dbReference type="SUPFAM" id="SSF55257">
    <property type="entry name" value="RBP11-like subunits of RNA polymerase"/>
    <property type="match status" value="1"/>
</dbReference>